<sequence length="270" mass="32415">MTQLDAFIYFLERMDLEMLDEILTEDISYCGTTKKIFLEKLAGIFKYNTSLNNKTLAVKKSKKNQNCIKFVCWNNTYWENRLLVTESKGSIISFVSKRKNNLHSKSHFRIYKDEKIGFVKSADFIILQNNCKNAINLFSGRILTTEFIHNWVSVFRCLYKEINEESIIKNIRYFEEFVEFWEATCYEEELIQKYTLAEEALNEYRTTDELEWIKRYAYIFYCELIPGNTCAEYLCDETYRFKEGNIIYESKELYLVYKFTDLYNSLPRCF</sequence>
<dbReference type="Proteomes" id="UP000291124">
    <property type="component" value="Chromosome"/>
</dbReference>
<organism evidence="1 2">
    <name type="scientific">Flavobacterium nackdongense</name>
    <dbReference type="NCBI Taxonomy" id="2547394"/>
    <lineage>
        <taxon>Bacteria</taxon>
        <taxon>Pseudomonadati</taxon>
        <taxon>Bacteroidota</taxon>
        <taxon>Flavobacteriia</taxon>
        <taxon>Flavobacteriales</taxon>
        <taxon>Flavobacteriaceae</taxon>
        <taxon>Flavobacterium</taxon>
    </lineage>
</organism>
<keyword evidence="2" id="KW-1185">Reference proteome</keyword>
<dbReference type="KEGG" id="fnk:E1750_13410"/>
<proteinExistence type="predicted"/>
<dbReference type="RefSeq" id="WP_133277274.1">
    <property type="nucleotide sequence ID" value="NZ_CP037933.1"/>
</dbReference>
<accession>A0A4P6YC01</accession>
<dbReference type="EMBL" id="CP037933">
    <property type="protein sequence ID" value="QBN19758.1"/>
    <property type="molecule type" value="Genomic_DNA"/>
</dbReference>
<evidence type="ECO:0000313" key="1">
    <source>
        <dbReference type="EMBL" id="QBN19758.1"/>
    </source>
</evidence>
<name>A0A4P6YC01_9FLAO</name>
<dbReference type="OrthoDB" id="1327407at2"/>
<protein>
    <submittedName>
        <fullName evidence="1">Uncharacterized protein</fullName>
    </submittedName>
</protein>
<dbReference type="AlphaFoldDB" id="A0A4P6YC01"/>
<gene>
    <name evidence="1" type="ORF">E1750_13410</name>
</gene>
<evidence type="ECO:0000313" key="2">
    <source>
        <dbReference type="Proteomes" id="UP000291124"/>
    </source>
</evidence>
<reference evidence="2" key="1">
    <citation type="submission" date="2019-03" db="EMBL/GenBank/DDBJ databases">
        <title>Flavobacterium sp.</title>
        <authorList>
            <person name="Kim H."/>
        </authorList>
    </citation>
    <scope>NUCLEOTIDE SEQUENCE [LARGE SCALE GENOMIC DNA]</scope>
    <source>
        <strain evidence="2">GS13</strain>
    </source>
</reference>